<dbReference type="EMBL" id="FMIC01000002">
    <property type="protein sequence ID" value="SCL47666.1"/>
    <property type="molecule type" value="Genomic_DNA"/>
</dbReference>
<dbReference type="SUPFAM" id="SSF53822">
    <property type="entry name" value="Periplasmic binding protein-like I"/>
    <property type="match status" value="1"/>
</dbReference>
<dbReference type="PANTHER" id="PTHR30146:SF109">
    <property type="entry name" value="HTH-TYPE TRANSCRIPTIONAL REGULATOR GALS"/>
    <property type="match status" value="1"/>
</dbReference>
<evidence type="ECO:0000259" key="5">
    <source>
        <dbReference type="PROSITE" id="PS50932"/>
    </source>
</evidence>
<dbReference type="Pfam" id="PF00356">
    <property type="entry name" value="LacI"/>
    <property type="match status" value="1"/>
</dbReference>
<feature type="domain" description="HTH lacI-type" evidence="5">
    <location>
        <begin position="12"/>
        <end position="66"/>
    </location>
</feature>
<proteinExistence type="predicted"/>
<dbReference type="PANTHER" id="PTHR30146">
    <property type="entry name" value="LACI-RELATED TRANSCRIPTIONAL REPRESSOR"/>
    <property type="match status" value="1"/>
</dbReference>
<keyword evidence="3" id="KW-0804">Transcription</keyword>
<evidence type="ECO:0000256" key="2">
    <source>
        <dbReference type="ARBA" id="ARBA00023125"/>
    </source>
</evidence>
<evidence type="ECO:0000256" key="3">
    <source>
        <dbReference type="ARBA" id="ARBA00023163"/>
    </source>
</evidence>
<feature type="region of interest" description="Disordered" evidence="4">
    <location>
        <begin position="329"/>
        <end position="412"/>
    </location>
</feature>
<organism evidence="6 7">
    <name type="scientific">Micromonospora peucetia</name>
    <dbReference type="NCBI Taxonomy" id="47871"/>
    <lineage>
        <taxon>Bacteria</taxon>
        <taxon>Bacillati</taxon>
        <taxon>Actinomycetota</taxon>
        <taxon>Actinomycetes</taxon>
        <taxon>Micromonosporales</taxon>
        <taxon>Micromonosporaceae</taxon>
        <taxon>Micromonospora</taxon>
    </lineage>
</organism>
<dbReference type="SUPFAM" id="SSF47413">
    <property type="entry name" value="lambda repressor-like DNA-binding domains"/>
    <property type="match status" value="1"/>
</dbReference>
<gene>
    <name evidence="6" type="ORF">GA0070608_0256</name>
</gene>
<evidence type="ECO:0000313" key="6">
    <source>
        <dbReference type="EMBL" id="SCL47666.1"/>
    </source>
</evidence>
<dbReference type="Proteomes" id="UP000199343">
    <property type="component" value="Unassembled WGS sequence"/>
</dbReference>
<reference evidence="7" key="1">
    <citation type="submission" date="2016-06" db="EMBL/GenBank/DDBJ databases">
        <authorList>
            <person name="Varghese N."/>
            <person name="Submissions Spin"/>
        </authorList>
    </citation>
    <scope>NUCLEOTIDE SEQUENCE [LARGE SCALE GENOMIC DNA]</scope>
    <source>
        <strain evidence="7">DSM 43363</strain>
    </source>
</reference>
<keyword evidence="1" id="KW-0805">Transcription regulation</keyword>
<evidence type="ECO:0000256" key="1">
    <source>
        <dbReference type="ARBA" id="ARBA00023015"/>
    </source>
</evidence>
<dbReference type="PROSITE" id="PS50932">
    <property type="entry name" value="HTH_LACI_2"/>
    <property type="match status" value="1"/>
</dbReference>
<dbReference type="GO" id="GO:0000976">
    <property type="term" value="F:transcription cis-regulatory region binding"/>
    <property type="evidence" value="ECO:0007669"/>
    <property type="project" value="TreeGrafter"/>
</dbReference>
<keyword evidence="2" id="KW-0238">DNA-binding</keyword>
<dbReference type="SMART" id="SM00354">
    <property type="entry name" value="HTH_LACI"/>
    <property type="match status" value="1"/>
</dbReference>
<protein>
    <submittedName>
        <fullName evidence="6">Transcriptional regulator, LacI family</fullName>
    </submittedName>
</protein>
<dbReference type="InterPro" id="IPR010982">
    <property type="entry name" value="Lambda_DNA-bd_dom_sf"/>
</dbReference>
<dbReference type="GO" id="GO:0003700">
    <property type="term" value="F:DNA-binding transcription factor activity"/>
    <property type="evidence" value="ECO:0007669"/>
    <property type="project" value="TreeGrafter"/>
</dbReference>
<dbReference type="Gene3D" id="1.10.260.40">
    <property type="entry name" value="lambda repressor-like DNA-binding domains"/>
    <property type="match status" value="1"/>
</dbReference>
<sequence length="412" mass="43712">MTTQRTRSLGRPTLDAVAARAGVGRGTVSRVVNGSPQVSPEARAAVQQAIAELGYVPNRAARALVTQRTDSIALVVSESGDRVFTEPFFAGIVRGVSSGLLETPLQLWLAMVQSPIERERVEHHLTNQHVDGVLLLSLHDSDPLPTLLEERGLPTVLGGRPARMLQPGAQPAYYVDVDNVGGARRAVEHLAGRGRRRIATIAGPQDMGAGLGRLTGYKEAVRAAGGGVNPDLITYGDFSEGSGAAGMRRLLEVCPDLDAVFVASDLMAFGALRALREAGRRVPEDVAVIGFDDAAIARQSEPPLTTVHQPVEEMGRQMARLLVSRIRGDELPSPTSCSTPNSSNVPPPNPTPSPRGPLSVRSPLRAVTAPRGDRPAPSILHLRPGHFGHYSHDGDTKCKIDDAGAQSARSTT</sequence>
<dbReference type="InterPro" id="IPR000843">
    <property type="entry name" value="HTH_LacI"/>
</dbReference>
<dbReference type="CDD" id="cd06267">
    <property type="entry name" value="PBP1_LacI_sugar_binding-like"/>
    <property type="match status" value="1"/>
</dbReference>
<dbReference type="Gene3D" id="3.40.50.2300">
    <property type="match status" value="2"/>
</dbReference>
<dbReference type="InterPro" id="IPR028082">
    <property type="entry name" value="Peripla_BP_I"/>
</dbReference>
<evidence type="ECO:0000313" key="7">
    <source>
        <dbReference type="Proteomes" id="UP000199343"/>
    </source>
</evidence>
<feature type="compositionally biased region" description="Basic and acidic residues" evidence="4">
    <location>
        <begin position="390"/>
        <end position="402"/>
    </location>
</feature>
<accession>A0A1C6U0U8</accession>
<dbReference type="AlphaFoldDB" id="A0A1C6U0U8"/>
<feature type="compositionally biased region" description="Pro residues" evidence="4">
    <location>
        <begin position="345"/>
        <end position="355"/>
    </location>
</feature>
<dbReference type="InterPro" id="IPR046335">
    <property type="entry name" value="LacI/GalR-like_sensor"/>
</dbReference>
<dbReference type="Pfam" id="PF13377">
    <property type="entry name" value="Peripla_BP_3"/>
    <property type="match status" value="1"/>
</dbReference>
<name>A0A1C6U0U8_9ACTN</name>
<dbReference type="CDD" id="cd01392">
    <property type="entry name" value="HTH_LacI"/>
    <property type="match status" value="1"/>
</dbReference>
<dbReference type="STRING" id="47871.GA0070608_0256"/>
<feature type="compositionally biased region" description="Low complexity" evidence="4">
    <location>
        <begin position="332"/>
        <end position="344"/>
    </location>
</feature>
<evidence type="ECO:0000256" key="4">
    <source>
        <dbReference type="SAM" id="MobiDB-lite"/>
    </source>
</evidence>